<comment type="catalytic activity">
    <reaction evidence="1">
        <text>ATP + protein L-histidine = ADP + protein N-phospho-L-histidine.</text>
        <dbReference type="EC" id="2.7.13.3"/>
    </reaction>
</comment>
<evidence type="ECO:0000256" key="4">
    <source>
        <dbReference type="ARBA" id="ARBA00022679"/>
    </source>
</evidence>
<evidence type="ECO:0000256" key="10">
    <source>
        <dbReference type="SAM" id="Phobius"/>
    </source>
</evidence>
<keyword evidence="4" id="KW-0808">Transferase</keyword>
<dbReference type="Pfam" id="PF02518">
    <property type="entry name" value="HATPase_c"/>
    <property type="match status" value="1"/>
</dbReference>
<dbReference type="InterPro" id="IPR035965">
    <property type="entry name" value="PAS-like_dom_sf"/>
</dbReference>
<dbReference type="InterPro" id="IPR011006">
    <property type="entry name" value="CheY-like_superfamily"/>
</dbReference>
<evidence type="ECO:0000256" key="7">
    <source>
        <dbReference type="ARBA" id="ARBA00022840"/>
    </source>
</evidence>
<evidence type="ECO:0000256" key="3">
    <source>
        <dbReference type="ARBA" id="ARBA00022553"/>
    </source>
</evidence>
<gene>
    <name evidence="13" type="ORF">THC_0780</name>
</gene>
<dbReference type="InterPro" id="IPR004358">
    <property type="entry name" value="Sig_transdc_His_kin-like_C"/>
</dbReference>
<dbReference type="InterPro" id="IPR000014">
    <property type="entry name" value="PAS"/>
</dbReference>
<evidence type="ECO:0000256" key="5">
    <source>
        <dbReference type="ARBA" id="ARBA00022741"/>
    </source>
</evidence>
<dbReference type="Gene3D" id="3.30.565.10">
    <property type="entry name" value="Histidine kinase-like ATPase, C-terminal domain"/>
    <property type="match status" value="1"/>
</dbReference>
<evidence type="ECO:0000313" key="14">
    <source>
        <dbReference type="Proteomes" id="UP000068196"/>
    </source>
</evidence>
<evidence type="ECO:0000256" key="2">
    <source>
        <dbReference type="ARBA" id="ARBA00012438"/>
    </source>
</evidence>
<keyword evidence="10" id="KW-0472">Membrane</keyword>
<reference evidence="14" key="2">
    <citation type="journal article" date="2016" name="Int. J. Syst. Evol. Microbiol.">
        <title>Caldimicrobium thiodismutans sp. nov., a sulfur-disproportionating bacterium isolated from a hot spring.</title>
        <authorList>
            <person name="Kojima H."/>
            <person name="Umezawa K."/>
            <person name="Fukui M."/>
        </authorList>
    </citation>
    <scope>NUCLEOTIDE SEQUENCE [LARGE SCALE GENOMIC DNA]</scope>
    <source>
        <strain evidence="14">TF1</strain>
    </source>
</reference>
<keyword evidence="8" id="KW-0902">Two-component regulatory system</keyword>
<dbReference type="PROSITE" id="PS50110">
    <property type="entry name" value="RESPONSE_REGULATORY"/>
    <property type="match status" value="1"/>
</dbReference>
<evidence type="ECO:0000313" key="13">
    <source>
        <dbReference type="EMBL" id="BAU23171.1"/>
    </source>
</evidence>
<dbReference type="GO" id="GO:0006355">
    <property type="term" value="P:regulation of DNA-templated transcription"/>
    <property type="evidence" value="ECO:0007669"/>
    <property type="project" value="InterPro"/>
</dbReference>
<name>A0A0U5AGQ0_9BACT</name>
<dbReference type="STRING" id="1653476.THC_0780"/>
<dbReference type="PRINTS" id="PR00344">
    <property type="entry name" value="BCTRLSENSOR"/>
</dbReference>
<keyword evidence="5" id="KW-0547">Nucleotide-binding</keyword>
<dbReference type="NCBIfam" id="TIGR00229">
    <property type="entry name" value="sensory_box"/>
    <property type="match status" value="1"/>
</dbReference>
<accession>A0A0U5AGQ0</accession>
<sequence length="842" mass="95623">MKKLKIWIFLGFIFFLPISSLAKERIVIYALNAKILDRPLINCEALAGYLNQKSKDFSFSCLYVDDRYFRDVKSPNFQLAIVNPPIFINLKERFQDRETKGVFPIFNIYSYEFSRKGLQGAVIFTLKDSSINSLSNLKGKTIGIVSDCASCFALSLYELNKIGIKEDHIKLKRLGSWEKVIEAVLKKEVNAGAVRTGVLEYLNKKKYINLNKIKVLASKSYPDFPFLVSTTLIPDWYLVYTREASPKLISTLYQALSDLAQMKKEIPNSDLMVILPYEPHQLYVIMKELLIGPFFPLRKMVEAEKQRLTIIYSALILLAGFTIFYLLYLYRKNTRLNKELEEGKKILESLLEEKSTSLSIISKKLKEEMEILETMFKNIDTGVALLNENGLILKANKTFQDIFEQDLKSLLGKSFKSLLKEVNCEISHDIPDKKEISETKNTIKIKIDNREKFIYFREIALEEILKSLAIVRDITSEKKWEAEVTRYTQLETLRVIASGLAHDLNNLLSSILNNTEILLRKGSALPYKILEKLQAIKNTCLRAKSITQELLVYGKSLILSPELFSLPEFLREVTAFALAGSGIKILYSFDPRIKSIECDKNLLSIALHNILVNARQAMNDKGIIKIVTELTKPYVMLGISDTGPGIPEKIKKDLFKPFITTKPGGSGLGLFSANRIIEAHGGKIEIESSPGQGTTVKIYLPFSEKEVSPVEAPQLQFSTPESKKRILLMDDEIEIRESLKELLESFDFEVITCENGEEALQLYERDGPFDAVILDLTVPGALDGIQTFYELKKRDPEVKAILATGYAYKKETLDAKALGFKEVLIKPFSLESLLEVLDNITR</sequence>
<dbReference type="SUPFAM" id="SSF53850">
    <property type="entry name" value="Periplasmic binding protein-like II"/>
    <property type="match status" value="1"/>
</dbReference>
<dbReference type="Gene3D" id="3.40.190.10">
    <property type="entry name" value="Periplasmic binding protein-like II"/>
    <property type="match status" value="2"/>
</dbReference>
<evidence type="ECO:0000259" key="12">
    <source>
        <dbReference type="PROSITE" id="PS50110"/>
    </source>
</evidence>
<dbReference type="EMBL" id="AP014945">
    <property type="protein sequence ID" value="BAU23171.1"/>
    <property type="molecule type" value="Genomic_DNA"/>
</dbReference>
<feature type="modified residue" description="4-aspartylphosphate" evidence="9">
    <location>
        <position position="775"/>
    </location>
</feature>
<dbReference type="PANTHER" id="PTHR43065:SF46">
    <property type="entry name" value="C4-DICARBOXYLATE TRANSPORT SENSOR PROTEIN DCTB"/>
    <property type="match status" value="1"/>
</dbReference>
<keyword evidence="6" id="KW-0418">Kinase</keyword>
<dbReference type="PROSITE" id="PS50109">
    <property type="entry name" value="HIS_KIN"/>
    <property type="match status" value="1"/>
</dbReference>
<dbReference type="SMART" id="SM00448">
    <property type="entry name" value="REC"/>
    <property type="match status" value="1"/>
</dbReference>
<dbReference type="Proteomes" id="UP000068196">
    <property type="component" value="Chromosome"/>
</dbReference>
<evidence type="ECO:0000256" key="6">
    <source>
        <dbReference type="ARBA" id="ARBA00022777"/>
    </source>
</evidence>
<dbReference type="CDD" id="cd00156">
    <property type="entry name" value="REC"/>
    <property type="match status" value="1"/>
</dbReference>
<dbReference type="Pfam" id="PF00072">
    <property type="entry name" value="Response_reg"/>
    <property type="match status" value="1"/>
</dbReference>
<evidence type="ECO:0000256" key="1">
    <source>
        <dbReference type="ARBA" id="ARBA00000085"/>
    </source>
</evidence>
<dbReference type="InterPro" id="IPR005467">
    <property type="entry name" value="His_kinase_dom"/>
</dbReference>
<dbReference type="Gene3D" id="3.30.450.20">
    <property type="entry name" value="PAS domain"/>
    <property type="match status" value="1"/>
</dbReference>
<feature type="domain" description="Histidine kinase" evidence="11">
    <location>
        <begin position="499"/>
        <end position="704"/>
    </location>
</feature>
<dbReference type="Pfam" id="PF00989">
    <property type="entry name" value="PAS"/>
    <property type="match status" value="1"/>
</dbReference>
<dbReference type="SUPFAM" id="SSF55785">
    <property type="entry name" value="PYP-like sensor domain (PAS domain)"/>
    <property type="match status" value="1"/>
</dbReference>
<keyword evidence="7" id="KW-0067">ATP-binding</keyword>
<dbReference type="Gene3D" id="3.40.50.2300">
    <property type="match status" value="1"/>
</dbReference>
<dbReference type="InterPro" id="IPR036890">
    <property type="entry name" value="HATPase_C_sf"/>
</dbReference>
<feature type="transmembrane region" description="Helical" evidence="10">
    <location>
        <begin position="310"/>
        <end position="330"/>
    </location>
</feature>
<dbReference type="Gene3D" id="1.10.287.130">
    <property type="match status" value="1"/>
</dbReference>
<dbReference type="CDD" id="cd00075">
    <property type="entry name" value="HATPase"/>
    <property type="match status" value="1"/>
</dbReference>
<dbReference type="PANTHER" id="PTHR43065">
    <property type="entry name" value="SENSOR HISTIDINE KINASE"/>
    <property type="match status" value="1"/>
</dbReference>
<evidence type="ECO:0000256" key="8">
    <source>
        <dbReference type="ARBA" id="ARBA00023012"/>
    </source>
</evidence>
<dbReference type="SMART" id="SM00388">
    <property type="entry name" value="HisKA"/>
    <property type="match status" value="1"/>
</dbReference>
<dbReference type="Pfam" id="PF12974">
    <property type="entry name" value="Phosphonate-bd"/>
    <property type="match status" value="1"/>
</dbReference>
<reference evidence="13 14" key="1">
    <citation type="journal article" date="2016" name="Int. J. Syst. Evol. Microbiol.">
        <title>Caldimicrobium thiodismutans sp. nov., a sulfur-disproportionating bacterium isolated from a hot spring, and emended description of the genus Caldimicrobium.</title>
        <authorList>
            <person name="Kojima H."/>
            <person name="Umezawa K."/>
            <person name="Fukui M."/>
        </authorList>
    </citation>
    <scope>NUCLEOTIDE SEQUENCE [LARGE SCALE GENOMIC DNA]</scope>
    <source>
        <strain evidence="13 14">TF1</strain>
    </source>
</reference>
<keyword evidence="10" id="KW-1133">Transmembrane helix</keyword>
<dbReference type="GO" id="GO:0005524">
    <property type="term" value="F:ATP binding"/>
    <property type="evidence" value="ECO:0007669"/>
    <property type="project" value="UniProtKB-KW"/>
</dbReference>
<keyword evidence="10" id="KW-0812">Transmembrane</keyword>
<protein>
    <recommendedName>
        <fullName evidence="2">histidine kinase</fullName>
        <ecNumber evidence="2">2.7.13.3</ecNumber>
    </recommendedName>
</protein>
<proteinExistence type="predicted"/>
<dbReference type="OrthoDB" id="9761263at2"/>
<dbReference type="KEGG" id="cthi:THC_0780"/>
<dbReference type="SUPFAM" id="SSF47384">
    <property type="entry name" value="Homodimeric domain of signal transducing histidine kinase"/>
    <property type="match status" value="1"/>
</dbReference>
<dbReference type="InterPro" id="IPR003661">
    <property type="entry name" value="HisK_dim/P_dom"/>
</dbReference>
<dbReference type="RefSeq" id="WP_082706272.1">
    <property type="nucleotide sequence ID" value="NZ_AP014945.1"/>
</dbReference>
<dbReference type="SUPFAM" id="SSF52172">
    <property type="entry name" value="CheY-like"/>
    <property type="match status" value="1"/>
</dbReference>
<keyword evidence="3 9" id="KW-0597">Phosphoprotein</keyword>
<dbReference type="InterPro" id="IPR036097">
    <property type="entry name" value="HisK_dim/P_sf"/>
</dbReference>
<dbReference type="AlphaFoldDB" id="A0A0U5AGQ0"/>
<dbReference type="SMART" id="SM00091">
    <property type="entry name" value="PAS"/>
    <property type="match status" value="1"/>
</dbReference>
<dbReference type="EC" id="2.7.13.3" evidence="2"/>
<dbReference type="SMART" id="SM00387">
    <property type="entry name" value="HATPase_c"/>
    <property type="match status" value="1"/>
</dbReference>
<dbReference type="InterPro" id="IPR003594">
    <property type="entry name" value="HATPase_dom"/>
</dbReference>
<evidence type="ECO:0000259" key="11">
    <source>
        <dbReference type="PROSITE" id="PS50109"/>
    </source>
</evidence>
<dbReference type="CDD" id="cd00082">
    <property type="entry name" value="HisKA"/>
    <property type="match status" value="1"/>
</dbReference>
<organism evidence="13 14">
    <name type="scientific">Caldimicrobium thiodismutans</name>
    <dbReference type="NCBI Taxonomy" id="1653476"/>
    <lineage>
        <taxon>Bacteria</taxon>
        <taxon>Pseudomonadati</taxon>
        <taxon>Thermodesulfobacteriota</taxon>
        <taxon>Thermodesulfobacteria</taxon>
        <taxon>Thermodesulfobacteriales</taxon>
        <taxon>Thermodesulfobacteriaceae</taxon>
        <taxon>Caldimicrobium</taxon>
    </lineage>
</organism>
<dbReference type="SUPFAM" id="SSF55874">
    <property type="entry name" value="ATPase domain of HSP90 chaperone/DNA topoisomerase II/histidine kinase"/>
    <property type="match status" value="1"/>
</dbReference>
<dbReference type="GO" id="GO:0000155">
    <property type="term" value="F:phosphorelay sensor kinase activity"/>
    <property type="evidence" value="ECO:0007669"/>
    <property type="project" value="InterPro"/>
</dbReference>
<evidence type="ECO:0000256" key="9">
    <source>
        <dbReference type="PROSITE-ProRule" id="PRU00169"/>
    </source>
</evidence>
<keyword evidence="14" id="KW-1185">Reference proteome</keyword>
<dbReference type="InterPro" id="IPR013767">
    <property type="entry name" value="PAS_fold"/>
</dbReference>
<dbReference type="InterPro" id="IPR001789">
    <property type="entry name" value="Sig_transdc_resp-reg_receiver"/>
</dbReference>
<feature type="domain" description="Response regulatory" evidence="12">
    <location>
        <begin position="725"/>
        <end position="841"/>
    </location>
</feature>